<dbReference type="PANTHER" id="PTHR48277:SF1">
    <property type="entry name" value="MITOCHONDRIAL RIBOSOMAL PROTEIN S5"/>
    <property type="match status" value="1"/>
</dbReference>
<evidence type="ECO:0000256" key="1">
    <source>
        <dbReference type="ARBA" id="ARBA00008945"/>
    </source>
</evidence>
<dbReference type="InterPro" id="IPR005324">
    <property type="entry name" value="Ribosomal_uS5_C"/>
</dbReference>
<evidence type="ECO:0000313" key="7">
    <source>
        <dbReference type="EMBL" id="SVA84292.1"/>
    </source>
</evidence>
<dbReference type="PROSITE" id="PS50881">
    <property type="entry name" value="S5_DSRBD"/>
    <property type="match status" value="1"/>
</dbReference>
<dbReference type="AlphaFoldDB" id="A0A381Z5Y9"/>
<reference evidence="7" key="1">
    <citation type="submission" date="2018-05" db="EMBL/GenBank/DDBJ databases">
        <authorList>
            <person name="Lanie J.A."/>
            <person name="Ng W.-L."/>
            <person name="Kazmierczak K.M."/>
            <person name="Andrzejewski T.M."/>
            <person name="Davidsen T.M."/>
            <person name="Wayne K.J."/>
            <person name="Tettelin H."/>
            <person name="Glass J.I."/>
            <person name="Rusch D."/>
            <person name="Podicherti R."/>
            <person name="Tsui H.-C.T."/>
            <person name="Winkler M.E."/>
        </authorList>
    </citation>
    <scope>NUCLEOTIDE SEQUENCE</scope>
</reference>
<keyword evidence="5" id="KW-0687">Ribonucleoprotein</keyword>
<dbReference type="EMBL" id="UINC01019961">
    <property type="protein sequence ID" value="SVA84292.1"/>
    <property type="molecule type" value="Genomic_DNA"/>
</dbReference>
<dbReference type="Gene3D" id="3.30.230.10">
    <property type="match status" value="1"/>
</dbReference>
<sequence>MSAFINPTELELKEETVVCINRVSKATTGGRSMRFNSLVVVGDGKGHVGIGFGKANEVASAVNKAKEDAKKCIFKAPLINGTIPHKINIKYGAVRLMLKPASPGTGIIAGGPVRAVMEQIGISNILTKNTGSTNAINVVKAVENGLRQLRDPLTVSRQRGISLKELFN</sequence>
<dbReference type="GO" id="GO:0019843">
    <property type="term" value="F:rRNA binding"/>
    <property type="evidence" value="ECO:0007669"/>
    <property type="project" value="UniProtKB-KW"/>
</dbReference>
<dbReference type="GO" id="GO:0003735">
    <property type="term" value="F:structural constituent of ribosome"/>
    <property type="evidence" value="ECO:0007669"/>
    <property type="project" value="InterPro"/>
</dbReference>
<organism evidence="7">
    <name type="scientific">marine metagenome</name>
    <dbReference type="NCBI Taxonomy" id="408172"/>
    <lineage>
        <taxon>unclassified sequences</taxon>
        <taxon>metagenomes</taxon>
        <taxon>ecological metagenomes</taxon>
    </lineage>
</organism>
<dbReference type="GO" id="GO:0015935">
    <property type="term" value="C:small ribosomal subunit"/>
    <property type="evidence" value="ECO:0007669"/>
    <property type="project" value="InterPro"/>
</dbReference>
<evidence type="ECO:0000256" key="3">
    <source>
        <dbReference type="ARBA" id="ARBA00022884"/>
    </source>
</evidence>
<dbReference type="InterPro" id="IPR020568">
    <property type="entry name" value="Ribosomal_Su5_D2-typ_SF"/>
</dbReference>
<evidence type="ECO:0000256" key="2">
    <source>
        <dbReference type="ARBA" id="ARBA00022730"/>
    </source>
</evidence>
<proteinExistence type="inferred from homology"/>
<evidence type="ECO:0000259" key="6">
    <source>
        <dbReference type="PROSITE" id="PS50881"/>
    </source>
</evidence>
<accession>A0A381Z5Y9</accession>
<protein>
    <recommendedName>
        <fullName evidence="6">S5 DRBM domain-containing protein</fullName>
    </recommendedName>
</protein>
<evidence type="ECO:0000256" key="4">
    <source>
        <dbReference type="ARBA" id="ARBA00022980"/>
    </source>
</evidence>
<name>A0A381Z5Y9_9ZZZZ</name>
<dbReference type="FunFam" id="3.30.230.10:FF:000002">
    <property type="entry name" value="30S ribosomal protein S5"/>
    <property type="match status" value="1"/>
</dbReference>
<dbReference type="HAMAP" id="MF_01307_B">
    <property type="entry name" value="Ribosomal_uS5_B"/>
    <property type="match status" value="1"/>
</dbReference>
<feature type="domain" description="S5 DRBM" evidence="6">
    <location>
        <begin position="13"/>
        <end position="76"/>
    </location>
</feature>
<dbReference type="NCBIfam" id="TIGR01021">
    <property type="entry name" value="rpsE_bact"/>
    <property type="match status" value="1"/>
</dbReference>
<dbReference type="PANTHER" id="PTHR48277">
    <property type="entry name" value="MITOCHONDRIAL RIBOSOMAL PROTEIN S5"/>
    <property type="match status" value="1"/>
</dbReference>
<evidence type="ECO:0000256" key="5">
    <source>
        <dbReference type="ARBA" id="ARBA00023274"/>
    </source>
</evidence>
<keyword evidence="4" id="KW-0689">Ribosomal protein</keyword>
<dbReference type="Gene3D" id="3.30.160.20">
    <property type="match status" value="1"/>
</dbReference>
<dbReference type="SUPFAM" id="SSF54768">
    <property type="entry name" value="dsRNA-binding domain-like"/>
    <property type="match status" value="1"/>
</dbReference>
<keyword evidence="3" id="KW-0694">RNA-binding</keyword>
<dbReference type="GO" id="GO:0006412">
    <property type="term" value="P:translation"/>
    <property type="evidence" value="ECO:0007669"/>
    <property type="project" value="InterPro"/>
</dbReference>
<dbReference type="InterPro" id="IPR014721">
    <property type="entry name" value="Ribsml_uS5_D2-typ_fold_subgr"/>
</dbReference>
<gene>
    <name evidence="7" type="ORF">METZ01_LOCUS137146</name>
</gene>
<comment type="similarity">
    <text evidence="1">Belongs to the universal ribosomal protein uS5 family.</text>
</comment>
<dbReference type="InterPro" id="IPR005712">
    <property type="entry name" value="Ribosomal_uS5_bac-type"/>
</dbReference>
<dbReference type="InterPro" id="IPR013810">
    <property type="entry name" value="Ribosomal_uS5_N"/>
</dbReference>
<dbReference type="GO" id="GO:0005737">
    <property type="term" value="C:cytoplasm"/>
    <property type="evidence" value="ECO:0007669"/>
    <property type="project" value="UniProtKB-ARBA"/>
</dbReference>
<dbReference type="SUPFAM" id="SSF54211">
    <property type="entry name" value="Ribosomal protein S5 domain 2-like"/>
    <property type="match status" value="1"/>
</dbReference>
<dbReference type="Pfam" id="PF00333">
    <property type="entry name" value="Ribosomal_S5"/>
    <property type="match status" value="1"/>
</dbReference>
<keyword evidence="2" id="KW-0699">rRNA-binding</keyword>
<dbReference type="Pfam" id="PF03719">
    <property type="entry name" value="Ribosomal_S5_C"/>
    <property type="match status" value="1"/>
</dbReference>
<dbReference type="InterPro" id="IPR000851">
    <property type="entry name" value="Ribosomal_uS5"/>
</dbReference>